<dbReference type="Proteomes" id="UP001059596">
    <property type="component" value="Unassembled WGS sequence"/>
</dbReference>
<evidence type="ECO:0000313" key="3">
    <source>
        <dbReference type="Proteomes" id="UP001059596"/>
    </source>
</evidence>
<proteinExistence type="predicted"/>
<feature type="compositionally biased region" description="Acidic residues" evidence="1">
    <location>
        <begin position="131"/>
        <end position="152"/>
    </location>
</feature>
<evidence type="ECO:0000313" key="2">
    <source>
        <dbReference type="EMBL" id="KAI8033180.1"/>
    </source>
</evidence>
<keyword evidence="3" id="KW-1185">Reference proteome</keyword>
<organism evidence="2 3">
    <name type="scientific">Drosophila gunungcola</name>
    <name type="common">fruit fly</name>
    <dbReference type="NCBI Taxonomy" id="103775"/>
    <lineage>
        <taxon>Eukaryota</taxon>
        <taxon>Metazoa</taxon>
        <taxon>Ecdysozoa</taxon>
        <taxon>Arthropoda</taxon>
        <taxon>Hexapoda</taxon>
        <taxon>Insecta</taxon>
        <taxon>Pterygota</taxon>
        <taxon>Neoptera</taxon>
        <taxon>Endopterygota</taxon>
        <taxon>Diptera</taxon>
        <taxon>Brachycera</taxon>
        <taxon>Muscomorpha</taxon>
        <taxon>Ephydroidea</taxon>
        <taxon>Drosophilidae</taxon>
        <taxon>Drosophila</taxon>
        <taxon>Sophophora</taxon>
    </lineage>
</organism>
<sequence>MAPRCSPSREVVLVVELVVRVSLGCPGCCQTFHARPLPASDFPARVEDALQIDFRFITPPLMRRPRAAALESRSGSGAVETAALGALQIESIIFQKHFAHPRTPLKYSRRQRIRWLLERADKCKLKVVPSDDNDDDDDVDDDVDGVFLPDDG</sequence>
<accession>A0A9P9YAP5</accession>
<comment type="caution">
    <text evidence="2">The sequence shown here is derived from an EMBL/GenBank/DDBJ whole genome shotgun (WGS) entry which is preliminary data.</text>
</comment>
<protein>
    <submittedName>
        <fullName evidence="2">Uncharacterized protein</fullName>
    </submittedName>
</protein>
<reference evidence="2" key="1">
    <citation type="journal article" date="2023" name="Genome Biol. Evol.">
        <title>Long-read-based Genome Assembly of Drosophila gunungcola Reveals Fewer Chemosensory Genes in Flower-breeding Species.</title>
        <authorList>
            <person name="Negi A."/>
            <person name="Liao B.Y."/>
            <person name="Yeh S.D."/>
        </authorList>
    </citation>
    <scope>NUCLEOTIDE SEQUENCE</scope>
    <source>
        <strain evidence="2">Sukarami</strain>
    </source>
</reference>
<feature type="region of interest" description="Disordered" evidence="1">
    <location>
        <begin position="127"/>
        <end position="152"/>
    </location>
</feature>
<name>A0A9P9YAP5_9MUSC</name>
<dbReference type="EMBL" id="JAMKOV010000174">
    <property type="protein sequence ID" value="KAI8033180.1"/>
    <property type="molecule type" value="Genomic_DNA"/>
</dbReference>
<gene>
    <name evidence="2" type="ORF">M5D96_014074</name>
</gene>
<dbReference type="AlphaFoldDB" id="A0A9P9YAP5"/>
<evidence type="ECO:0000256" key="1">
    <source>
        <dbReference type="SAM" id="MobiDB-lite"/>
    </source>
</evidence>